<feature type="domain" description="C2H2-type" evidence="11">
    <location>
        <begin position="79"/>
        <end position="108"/>
    </location>
</feature>
<dbReference type="PANTHER" id="PTHR46179:SF13">
    <property type="entry name" value="C2H2-TYPE DOMAIN-CONTAINING PROTEIN"/>
    <property type="match status" value="1"/>
</dbReference>
<dbReference type="PANTHER" id="PTHR46179">
    <property type="entry name" value="ZINC FINGER PROTEIN"/>
    <property type="match status" value="1"/>
</dbReference>
<dbReference type="GO" id="GO:0000981">
    <property type="term" value="F:DNA-binding transcription factor activity, RNA polymerase II-specific"/>
    <property type="evidence" value="ECO:0007669"/>
    <property type="project" value="UniProtKB-ARBA"/>
</dbReference>
<keyword evidence="3" id="KW-0677">Repeat</keyword>
<reference evidence="12 13" key="1">
    <citation type="submission" date="2014-04" db="EMBL/GenBank/DDBJ databases">
        <authorList>
            <consortium name="DOE Joint Genome Institute"/>
            <person name="Kuo A."/>
            <person name="Martino E."/>
            <person name="Perotto S."/>
            <person name="Kohler A."/>
            <person name="Nagy L.G."/>
            <person name="Floudas D."/>
            <person name="Copeland A."/>
            <person name="Barry K.W."/>
            <person name="Cichocki N."/>
            <person name="Veneault-Fourrey C."/>
            <person name="LaButti K."/>
            <person name="Lindquist E.A."/>
            <person name="Lipzen A."/>
            <person name="Lundell T."/>
            <person name="Morin E."/>
            <person name="Murat C."/>
            <person name="Sun H."/>
            <person name="Tunlid A."/>
            <person name="Henrissat B."/>
            <person name="Grigoriev I.V."/>
            <person name="Hibbett D.S."/>
            <person name="Martin F."/>
            <person name="Nordberg H.P."/>
            <person name="Cantor M.N."/>
            <person name="Hua S.X."/>
        </authorList>
    </citation>
    <scope>NUCLEOTIDE SEQUENCE [LARGE SCALE GENOMIC DNA]</scope>
    <source>
        <strain evidence="12 13">Zn</strain>
    </source>
</reference>
<dbReference type="InterPro" id="IPR036236">
    <property type="entry name" value="Znf_C2H2_sf"/>
</dbReference>
<keyword evidence="4 9" id="KW-0863">Zinc-finger</keyword>
<keyword evidence="8" id="KW-0539">Nucleus</keyword>
<organism evidence="12 13">
    <name type="scientific">Oidiodendron maius (strain Zn)</name>
    <dbReference type="NCBI Taxonomy" id="913774"/>
    <lineage>
        <taxon>Eukaryota</taxon>
        <taxon>Fungi</taxon>
        <taxon>Dikarya</taxon>
        <taxon>Ascomycota</taxon>
        <taxon>Pezizomycotina</taxon>
        <taxon>Leotiomycetes</taxon>
        <taxon>Leotiomycetes incertae sedis</taxon>
        <taxon>Myxotrichaceae</taxon>
        <taxon>Oidiodendron</taxon>
    </lineage>
</organism>
<feature type="domain" description="C2H2-type" evidence="11">
    <location>
        <begin position="140"/>
        <end position="169"/>
    </location>
</feature>
<evidence type="ECO:0000256" key="9">
    <source>
        <dbReference type="PROSITE-ProRule" id="PRU00042"/>
    </source>
</evidence>
<dbReference type="GO" id="GO:0000978">
    <property type="term" value="F:RNA polymerase II cis-regulatory region sequence-specific DNA binding"/>
    <property type="evidence" value="ECO:0007669"/>
    <property type="project" value="UniProtKB-ARBA"/>
</dbReference>
<dbReference type="Gene3D" id="3.30.160.60">
    <property type="entry name" value="Classic Zinc Finger"/>
    <property type="match status" value="6"/>
</dbReference>
<dbReference type="PROSITE" id="PS00028">
    <property type="entry name" value="ZINC_FINGER_C2H2_1"/>
    <property type="match status" value="5"/>
</dbReference>
<dbReference type="SMART" id="SM00355">
    <property type="entry name" value="ZnF_C2H2"/>
    <property type="match status" value="10"/>
</dbReference>
<keyword evidence="5" id="KW-0862">Zinc</keyword>
<comment type="subcellular location">
    <subcellularLocation>
        <location evidence="1">Nucleus</location>
    </subcellularLocation>
</comment>
<dbReference type="STRING" id="913774.A0A0C3HSH3"/>
<feature type="domain" description="C2H2-type" evidence="11">
    <location>
        <begin position="355"/>
        <end position="384"/>
    </location>
</feature>
<name>A0A0C3HSH3_OIDMZ</name>
<evidence type="ECO:0000313" key="13">
    <source>
        <dbReference type="Proteomes" id="UP000054321"/>
    </source>
</evidence>
<dbReference type="Pfam" id="PF00096">
    <property type="entry name" value="zf-C2H2"/>
    <property type="match status" value="2"/>
</dbReference>
<evidence type="ECO:0000256" key="1">
    <source>
        <dbReference type="ARBA" id="ARBA00004123"/>
    </source>
</evidence>
<dbReference type="HOGENOM" id="CLU_002678_91_1_1"/>
<dbReference type="EMBL" id="KN832871">
    <property type="protein sequence ID" value="KIN05970.1"/>
    <property type="molecule type" value="Genomic_DNA"/>
</dbReference>
<dbReference type="Proteomes" id="UP000054321">
    <property type="component" value="Unassembled WGS sequence"/>
</dbReference>
<proteinExistence type="predicted"/>
<evidence type="ECO:0000256" key="4">
    <source>
        <dbReference type="ARBA" id="ARBA00022771"/>
    </source>
</evidence>
<dbReference type="InterPro" id="IPR013087">
    <property type="entry name" value="Znf_C2H2_type"/>
</dbReference>
<evidence type="ECO:0000256" key="6">
    <source>
        <dbReference type="ARBA" id="ARBA00023015"/>
    </source>
</evidence>
<keyword evidence="7" id="KW-0804">Transcription</keyword>
<dbReference type="FunFam" id="3.30.160.60:FF:000125">
    <property type="entry name" value="Putative zinc finger protein 143"/>
    <property type="match status" value="1"/>
</dbReference>
<dbReference type="PROSITE" id="PS50157">
    <property type="entry name" value="ZINC_FINGER_C2H2_2"/>
    <property type="match status" value="6"/>
</dbReference>
<feature type="domain" description="C2H2-type" evidence="11">
    <location>
        <begin position="309"/>
        <end position="339"/>
    </location>
</feature>
<gene>
    <name evidence="12" type="ORF">OIDMADRAFT_141626</name>
</gene>
<evidence type="ECO:0000313" key="12">
    <source>
        <dbReference type="EMBL" id="KIN05970.1"/>
    </source>
</evidence>
<reference evidence="13" key="2">
    <citation type="submission" date="2015-01" db="EMBL/GenBank/DDBJ databases">
        <title>Evolutionary Origins and Diversification of the Mycorrhizal Mutualists.</title>
        <authorList>
            <consortium name="DOE Joint Genome Institute"/>
            <consortium name="Mycorrhizal Genomics Consortium"/>
            <person name="Kohler A."/>
            <person name="Kuo A."/>
            <person name="Nagy L.G."/>
            <person name="Floudas D."/>
            <person name="Copeland A."/>
            <person name="Barry K.W."/>
            <person name="Cichocki N."/>
            <person name="Veneault-Fourrey C."/>
            <person name="LaButti K."/>
            <person name="Lindquist E.A."/>
            <person name="Lipzen A."/>
            <person name="Lundell T."/>
            <person name="Morin E."/>
            <person name="Murat C."/>
            <person name="Riley R."/>
            <person name="Ohm R."/>
            <person name="Sun H."/>
            <person name="Tunlid A."/>
            <person name="Henrissat B."/>
            <person name="Grigoriev I.V."/>
            <person name="Hibbett D.S."/>
            <person name="Martin F."/>
        </authorList>
    </citation>
    <scope>NUCLEOTIDE SEQUENCE [LARGE SCALE GENOMIC DNA]</scope>
    <source>
        <strain evidence="13">Zn</strain>
    </source>
</reference>
<feature type="domain" description="C2H2-type" evidence="11">
    <location>
        <begin position="170"/>
        <end position="201"/>
    </location>
</feature>
<dbReference type="AlphaFoldDB" id="A0A0C3HSH3"/>
<keyword evidence="2" id="KW-0479">Metal-binding</keyword>
<protein>
    <recommendedName>
        <fullName evidence="11">C2H2-type domain-containing protein</fullName>
    </recommendedName>
</protein>
<evidence type="ECO:0000256" key="7">
    <source>
        <dbReference type="ARBA" id="ARBA00023163"/>
    </source>
</evidence>
<keyword evidence="6" id="KW-0805">Transcription regulation</keyword>
<evidence type="ECO:0000256" key="8">
    <source>
        <dbReference type="ARBA" id="ARBA00023242"/>
    </source>
</evidence>
<dbReference type="InParanoid" id="A0A0C3HSH3"/>
<dbReference type="OrthoDB" id="4748970at2759"/>
<feature type="domain" description="C2H2-type" evidence="11">
    <location>
        <begin position="109"/>
        <end position="139"/>
    </location>
</feature>
<evidence type="ECO:0000256" key="10">
    <source>
        <dbReference type="SAM" id="MobiDB-lite"/>
    </source>
</evidence>
<dbReference type="GO" id="GO:0005634">
    <property type="term" value="C:nucleus"/>
    <property type="evidence" value="ECO:0007669"/>
    <property type="project" value="UniProtKB-SubCell"/>
</dbReference>
<accession>A0A0C3HSH3</accession>
<evidence type="ECO:0000256" key="2">
    <source>
        <dbReference type="ARBA" id="ARBA00022723"/>
    </source>
</evidence>
<evidence type="ECO:0000256" key="3">
    <source>
        <dbReference type="ARBA" id="ARBA00022737"/>
    </source>
</evidence>
<sequence length="581" mass="66107">MATITRGQRVVGLPEDSERRLQIDSNALSPEDFLQLEDDEINYNQENDSFSENDIEGTETPITPFSPGRKKFPSELKTIKCTVEGCVKTFNRPARLASHLRSHANERPFVCSFEGCDKSYIEEKHLKQHIKGSHTHERSYHCGWEGCAKSFLTATRLRRHKLAHEGHDRFRCTAYPPCNQTFRKHQTLQRHIRSEHLELAPFQCTYVDPITLVPCNAGFDGGSGLRKHEERVHGTPRFYCAECTIPGRFNPDGSTMNVGFTTDAQLQAHIKKEHANCPFCDRRCASQQALEKHIESQHSGTTLAQRKTIPCTYLDCTKTFTKKSNLTVHIRTAHNGERYICGKIDVSNVSDFPSFNADDGCGKDFVSKANLEDHVRTAHLGLPSLINSKRKKPYPIPEDLADADNPRELKRGRKVFQQPSAFDDLTGATYDDDERRTIPCTVPGCRHKFMREYDLKVHLRTKQHQLLPASFNPTIQNQSVIDHTFSQFPEDPQRENSLANHDSFLDEGEREIAVELGGFYSPAFTDWDLQEQALAGEPFWIGADDGGVGNELQGHWMQEELEMRRLIDAGDSMYADHEMQM</sequence>
<evidence type="ECO:0000259" key="11">
    <source>
        <dbReference type="PROSITE" id="PS50157"/>
    </source>
</evidence>
<dbReference type="SUPFAM" id="SSF57667">
    <property type="entry name" value="beta-beta-alpha zinc fingers"/>
    <property type="match status" value="3"/>
</dbReference>
<dbReference type="GO" id="GO:0008270">
    <property type="term" value="F:zinc ion binding"/>
    <property type="evidence" value="ECO:0007669"/>
    <property type="project" value="UniProtKB-KW"/>
</dbReference>
<dbReference type="InterPro" id="IPR051061">
    <property type="entry name" value="Zinc_finger_trans_reg"/>
</dbReference>
<keyword evidence="13" id="KW-1185">Reference proteome</keyword>
<feature type="region of interest" description="Disordered" evidence="10">
    <location>
        <begin position="47"/>
        <end position="69"/>
    </location>
</feature>
<evidence type="ECO:0000256" key="5">
    <source>
        <dbReference type="ARBA" id="ARBA00022833"/>
    </source>
</evidence>